<proteinExistence type="predicted"/>
<evidence type="ECO:0000256" key="2">
    <source>
        <dbReference type="SAM" id="SignalP"/>
    </source>
</evidence>
<dbReference type="Proteomes" id="UP001596161">
    <property type="component" value="Unassembled WGS sequence"/>
</dbReference>
<keyword evidence="4" id="KW-1185">Reference proteome</keyword>
<accession>A0ABW0E8N9</accession>
<dbReference type="RefSeq" id="WP_378015600.1">
    <property type="nucleotide sequence ID" value="NZ_JBHSKT010000001.1"/>
</dbReference>
<feature type="chain" id="PRO_5045927980" evidence="2">
    <location>
        <begin position="23"/>
        <end position="101"/>
    </location>
</feature>
<keyword evidence="2" id="KW-0732">Signal</keyword>
<feature type="signal peptide" evidence="2">
    <location>
        <begin position="1"/>
        <end position="22"/>
    </location>
</feature>
<gene>
    <name evidence="3" type="ORF">ACFPIB_01270</name>
</gene>
<evidence type="ECO:0000313" key="4">
    <source>
        <dbReference type="Proteomes" id="UP001596161"/>
    </source>
</evidence>
<organism evidence="3 4">
    <name type="scientific">Adhaeribacter terreus</name>
    <dbReference type="NCBI Taxonomy" id="529703"/>
    <lineage>
        <taxon>Bacteria</taxon>
        <taxon>Pseudomonadati</taxon>
        <taxon>Bacteroidota</taxon>
        <taxon>Cytophagia</taxon>
        <taxon>Cytophagales</taxon>
        <taxon>Hymenobacteraceae</taxon>
        <taxon>Adhaeribacter</taxon>
    </lineage>
</organism>
<sequence>MKKIFGFVFTIMLFFAVSSANAQSQGNQRAQDNNVYGDDAATARPVSPYASNTGSFTVTKFKESKTKKKLRRGEARSRLSVPQPKGKPLKHKKKRKFLFFG</sequence>
<reference evidence="4" key="1">
    <citation type="journal article" date="2019" name="Int. J. Syst. Evol. Microbiol.">
        <title>The Global Catalogue of Microorganisms (GCM) 10K type strain sequencing project: providing services to taxonomists for standard genome sequencing and annotation.</title>
        <authorList>
            <consortium name="The Broad Institute Genomics Platform"/>
            <consortium name="The Broad Institute Genome Sequencing Center for Infectious Disease"/>
            <person name="Wu L."/>
            <person name="Ma J."/>
        </authorList>
    </citation>
    <scope>NUCLEOTIDE SEQUENCE [LARGE SCALE GENOMIC DNA]</scope>
    <source>
        <strain evidence="4">KACC 12602</strain>
    </source>
</reference>
<feature type="region of interest" description="Disordered" evidence="1">
    <location>
        <begin position="62"/>
        <end position="90"/>
    </location>
</feature>
<comment type="caution">
    <text evidence="3">The sequence shown here is derived from an EMBL/GenBank/DDBJ whole genome shotgun (WGS) entry which is preliminary data.</text>
</comment>
<protein>
    <submittedName>
        <fullName evidence="3">Uncharacterized protein</fullName>
    </submittedName>
</protein>
<evidence type="ECO:0000313" key="3">
    <source>
        <dbReference type="EMBL" id="MFC5269219.1"/>
    </source>
</evidence>
<evidence type="ECO:0000256" key="1">
    <source>
        <dbReference type="SAM" id="MobiDB-lite"/>
    </source>
</evidence>
<name>A0ABW0E8N9_9BACT</name>
<dbReference type="EMBL" id="JBHSKT010000001">
    <property type="protein sequence ID" value="MFC5269219.1"/>
    <property type="molecule type" value="Genomic_DNA"/>
</dbReference>